<dbReference type="InterPro" id="IPR012902">
    <property type="entry name" value="N_methyl_site"/>
</dbReference>
<sequence>MKRGFTLVEVAVALLLVGVVAYMILALSRTLEAGATTGLEEEVLHAAEAVLETGLNAPPCGSSPPLVLTLAGKSYRICQQTAGLSITPPANTSVYAYTYTFEEVSSSPSRTFSLTQVTWEGSPPPPPPSPNFTATCQKASSNQLQMTVTNAGASVTTRTLALSWNGEGKKRIVAVSSGGTTLWSNNKGVKKGTPISLSQNLTFGSQTLTFTFNANFKAGNYTFTLFLYVGQGNNQVTYTASCSLRW</sequence>
<name>A0ABY2K762_9DEIN</name>
<protein>
    <submittedName>
        <fullName evidence="4">Prepilin-type N-terminal cleavage/methylation domain-containing protein</fullName>
    </submittedName>
</protein>
<evidence type="ECO:0000256" key="1">
    <source>
        <dbReference type="ARBA" id="ARBA00004442"/>
    </source>
</evidence>
<organism evidence="4 5">
    <name type="scientific">Thermus tengchongensis</name>
    <dbReference type="NCBI Taxonomy" id="1214928"/>
    <lineage>
        <taxon>Bacteria</taxon>
        <taxon>Thermotogati</taxon>
        <taxon>Deinococcota</taxon>
        <taxon>Deinococci</taxon>
        <taxon>Thermales</taxon>
        <taxon>Thermaceae</taxon>
        <taxon>Thermus</taxon>
    </lineage>
</organism>
<comment type="caution">
    <text evidence="4">The sequence shown here is derived from an EMBL/GenBank/DDBJ whole genome shotgun (WGS) entry which is preliminary data.</text>
</comment>
<proteinExistence type="predicted"/>
<evidence type="ECO:0000256" key="2">
    <source>
        <dbReference type="ARBA" id="ARBA00023237"/>
    </source>
</evidence>
<keyword evidence="5" id="KW-1185">Reference proteome</keyword>
<keyword evidence="3" id="KW-0472">Membrane</keyword>
<dbReference type="Pfam" id="PF07963">
    <property type="entry name" value="N_methyl"/>
    <property type="match status" value="1"/>
</dbReference>
<accession>A0ABY2K762</accession>
<gene>
    <name evidence="4" type="ORF">E0489_05950</name>
</gene>
<dbReference type="NCBIfam" id="TIGR02532">
    <property type="entry name" value="IV_pilin_GFxxxE"/>
    <property type="match status" value="1"/>
</dbReference>
<dbReference type="EMBL" id="SKBL01000005">
    <property type="protein sequence ID" value="TFU16537.1"/>
    <property type="molecule type" value="Genomic_DNA"/>
</dbReference>
<keyword evidence="3" id="KW-1133">Transmembrane helix</keyword>
<dbReference type="Proteomes" id="UP000297244">
    <property type="component" value="Unassembled WGS sequence"/>
</dbReference>
<feature type="transmembrane region" description="Helical" evidence="3">
    <location>
        <begin position="7"/>
        <end position="27"/>
    </location>
</feature>
<evidence type="ECO:0000256" key="3">
    <source>
        <dbReference type="SAM" id="Phobius"/>
    </source>
</evidence>
<evidence type="ECO:0000313" key="5">
    <source>
        <dbReference type="Proteomes" id="UP000297244"/>
    </source>
</evidence>
<dbReference type="RefSeq" id="WP_135343283.1">
    <property type="nucleotide sequence ID" value="NZ_ML214243.1"/>
</dbReference>
<evidence type="ECO:0000313" key="4">
    <source>
        <dbReference type="EMBL" id="TFU16537.1"/>
    </source>
</evidence>
<reference evidence="4 5" key="1">
    <citation type="submission" date="2019-03" db="EMBL/GenBank/DDBJ databases">
        <title>Thermus tengchongensis species for the arsenic transformation mechanism.</title>
        <authorList>
            <person name="Yuan G.C."/>
        </authorList>
    </citation>
    <scope>NUCLEOTIDE SEQUENCE [LARGE SCALE GENOMIC DNA]</scope>
    <source>
        <strain evidence="4 5">15Y</strain>
    </source>
</reference>
<comment type="subcellular location">
    <subcellularLocation>
        <location evidence="1">Cell outer membrane</location>
    </subcellularLocation>
</comment>
<keyword evidence="3" id="KW-0812">Transmembrane</keyword>
<keyword evidence="2" id="KW-0998">Cell outer membrane</keyword>